<feature type="domain" description="GAF" evidence="4">
    <location>
        <begin position="196"/>
        <end position="339"/>
    </location>
</feature>
<comment type="caution">
    <text evidence="5">The sequence shown here is derived from an EMBL/GenBank/DDBJ whole genome shotgun (WGS) entry which is preliminary data.</text>
</comment>
<dbReference type="Gene3D" id="1.20.5.1930">
    <property type="match status" value="1"/>
</dbReference>
<dbReference type="SUPFAM" id="SSF55781">
    <property type="entry name" value="GAF domain-like"/>
    <property type="match status" value="2"/>
</dbReference>
<dbReference type="InterPro" id="IPR036890">
    <property type="entry name" value="HATPase_C_sf"/>
</dbReference>
<accession>A0ABV5K9B9</accession>
<dbReference type="Gene3D" id="3.30.450.40">
    <property type="match status" value="2"/>
</dbReference>
<dbReference type="SUPFAM" id="SSF55874">
    <property type="entry name" value="ATPase domain of HSP90 chaperone/DNA topoisomerase II/histidine kinase"/>
    <property type="match status" value="1"/>
</dbReference>
<evidence type="ECO:0000256" key="1">
    <source>
        <dbReference type="ARBA" id="ARBA00022679"/>
    </source>
</evidence>
<dbReference type="Gene3D" id="3.30.565.10">
    <property type="entry name" value="Histidine kinase-like ATPase, C-terminal domain"/>
    <property type="match status" value="1"/>
</dbReference>
<dbReference type="InterPro" id="IPR011712">
    <property type="entry name" value="Sig_transdc_His_kin_sub3_dim/P"/>
</dbReference>
<evidence type="ECO:0000256" key="2">
    <source>
        <dbReference type="ARBA" id="ARBA00022777"/>
    </source>
</evidence>
<gene>
    <name evidence="5" type="ORF">ACFFRI_04175</name>
</gene>
<sequence>MPTIRATSSSTQPQLRRLLEANRLAVEHLDLTLALRQIVEAAVELVGSAYGAIGVLGRSGRLDQFIHTGMDDATVAAIGPTPDGLGLLGALIEDPRPVRLAVLSDDGRSVGVPAHHPPINSFLGVPLEVREEIYGHLYLADPRIGAFTADDQVLVEALATTAGVAIAHARLFEESTRREQWTAATTEITHELLTNDEVDALQLVADRVLDLAGASVVMVVLAHGPEPRTAALVVDRAAGAGAAEVLGTRLPVGDNLVRRSLATHRPQLAESLPGGRPAAGLGPAMAVPLLADGGARGSLFVLRHEGDPQFTEFDLDVAASLAGHAALALDRTDAREARLHLRTLRDRDRIARDLHDHVVQRLFAAGLTIQSVCATLGAGAAADRLGAQVDEIDASIRQIRTTIFALGTDGSGASGGLRSQVLGVAAATAVLLPGPPEVTFHGPVDLLVPTTMYDDACAVVREALTNAGRHAAARRVEVRVSATPEELVIEVLDDGQGVRGDPVRSGLANLRQRAEARGGAFTLTAREGPGTRLRWQAPIEEDG</sequence>
<evidence type="ECO:0000313" key="5">
    <source>
        <dbReference type="EMBL" id="MFB9312234.1"/>
    </source>
</evidence>
<evidence type="ECO:0000256" key="3">
    <source>
        <dbReference type="ARBA" id="ARBA00023012"/>
    </source>
</evidence>
<dbReference type="CDD" id="cd16917">
    <property type="entry name" value="HATPase_UhpB-NarQ-NarX-like"/>
    <property type="match status" value="1"/>
</dbReference>
<dbReference type="Pfam" id="PF13185">
    <property type="entry name" value="GAF_2"/>
    <property type="match status" value="2"/>
</dbReference>
<dbReference type="InterPro" id="IPR029016">
    <property type="entry name" value="GAF-like_dom_sf"/>
</dbReference>
<protein>
    <submittedName>
        <fullName evidence="5">GAF domain-containing protein</fullName>
    </submittedName>
</protein>
<evidence type="ECO:0000313" key="6">
    <source>
        <dbReference type="Proteomes" id="UP001589750"/>
    </source>
</evidence>
<keyword evidence="6" id="KW-1185">Reference proteome</keyword>
<dbReference type="PANTHER" id="PTHR24421:SF56">
    <property type="entry name" value="OXYGEN SENSOR HISTIDINE KINASE RESPONSE REGULATOR DOST"/>
    <property type="match status" value="1"/>
</dbReference>
<keyword evidence="2" id="KW-0418">Kinase</keyword>
<dbReference type="SMART" id="SM00065">
    <property type="entry name" value="GAF"/>
    <property type="match status" value="2"/>
</dbReference>
<proteinExistence type="predicted"/>
<dbReference type="PANTHER" id="PTHR24421">
    <property type="entry name" value="NITRATE/NITRITE SENSOR PROTEIN NARX-RELATED"/>
    <property type="match status" value="1"/>
</dbReference>
<keyword evidence="1" id="KW-0808">Transferase</keyword>
<dbReference type="EMBL" id="JBHMDG010000004">
    <property type="protein sequence ID" value="MFB9312234.1"/>
    <property type="molecule type" value="Genomic_DNA"/>
</dbReference>
<evidence type="ECO:0000259" key="4">
    <source>
        <dbReference type="SMART" id="SM00065"/>
    </source>
</evidence>
<organism evidence="5 6">
    <name type="scientific">Nocardioides plantarum</name>
    <dbReference type="NCBI Taxonomy" id="29299"/>
    <lineage>
        <taxon>Bacteria</taxon>
        <taxon>Bacillati</taxon>
        <taxon>Actinomycetota</taxon>
        <taxon>Actinomycetes</taxon>
        <taxon>Propionibacteriales</taxon>
        <taxon>Nocardioidaceae</taxon>
        <taxon>Nocardioides</taxon>
    </lineage>
</organism>
<keyword evidence="3" id="KW-0902">Two-component regulatory system</keyword>
<dbReference type="InterPro" id="IPR050482">
    <property type="entry name" value="Sensor_HK_TwoCompSys"/>
</dbReference>
<dbReference type="InterPro" id="IPR003594">
    <property type="entry name" value="HATPase_dom"/>
</dbReference>
<feature type="domain" description="GAF" evidence="4">
    <location>
        <begin position="30"/>
        <end position="176"/>
    </location>
</feature>
<dbReference type="Proteomes" id="UP001589750">
    <property type="component" value="Unassembled WGS sequence"/>
</dbReference>
<reference evidence="5 6" key="1">
    <citation type="submission" date="2024-09" db="EMBL/GenBank/DDBJ databases">
        <authorList>
            <person name="Sun Q."/>
            <person name="Mori K."/>
        </authorList>
    </citation>
    <scope>NUCLEOTIDE SEQUENCE [LARGE SCALE GENOMIC DNA]</scope>
    <source>
        <strain evidence="5 6">JCM 9626</strain>
    </source>
</reference>
<dbReference type="RefSeq" id="WP_140010509.1">
    <property type="nucleotide sequence ID" value="NZ_JBHMDG010000004.1"/>
</dbReference>
<name>A0ABV5K9B9_9ACTN</name>
<dbReference type="Pfam" id="PF07730">
    <property type="entry name" value="HisKA_3"/>
    <property type="match status" value="1"/>
</dbReference>
<dbReference type="InterPro" id="IPR003018">
    <property type="entry name" value="GAF"/>
</dbReference>
<dbReference type="Pfam" id="PF02518">
    <property type="entry name" value="HATPase_c"/>
    <property type="match status" value="1"/>
</dbReference>